<accession>A0ACB0J0C6</accession>
<dbReference type="Proteomes" id="UP001177021">
    <property type="component" value="Unassembled WGS sequence"/>
</dbReference>
<sequence>MLDFDFRMHRKYSNIEENILYGKELALAPQKNITDEARARETELRTQQEQRERELKEHMEARERELRQQIDLLRNNVVGAETTRMMPRVFQPFSEEIQAVVVPRHFREPTIDSYDGSGDPQSQVSTFKTQMFISGADDALSCKIFAGTLKDVAHKWIAGLPASEALTLRKANSMNEIRMRAEKHIEAEDITREKGSREIRGKDQTTEDRRERMKKRLGRDGVPRNSRNDGRSQILKEVMNTQIIKRPPPNPRPMGDEAGQWCEYHRAYEHNTDNCRTLRMHIEKLIQEGHLGRYVQGRGGGHHDKRPAPNKNTSRSPKRGRGKEKSQDKDSARKRYTRSSLTCNMVGVYAFKEHPQISFTFQDFAGIYPHDDDPLVISVVTAGFQIKRAMVDIGSSTNVLFLDVFEKLGLPKEVMREHRGALLGFSGESVEIIGYVDLRTTFGEGGNAKTIVVKYIIVDAQSSYYVILGRPALNGLGAAVSAAHLCIKYPLQGDGVGIIKADQSTARKCYNDSLRSRKVERGKLVNDQRCNLLDLDPRDLSREEEEWRPRPAEEVKEIQIGAEPGQTTKVGTSLSEAMEEELRHTLRKNRSIWMQRKRKMSLEKQKAIEEETQKLVKANFIHEVKYPTWLANVVMVKKSSGKWRMCTDYTNLNKVCHKDAYPLPSIDQLVDNASGCGLLSFMDAYSGYNQIRMHPKDEEKTAFMTDRANFCYKVMPFGLKNAGATYQRLMDKVFKNEIGKTIEVYVDDMVVKSAQERDHQSSLSKVFGLLRKRGIEINPEKCAAIMEMRSPTSAKEVQRLTGRIASLTRFLPCSADKNLPFFQLLRKNEKFCWTEECEGAFQKLKEFLTTPPILVKPKLGTPLILYLAVSEKACSSVLVQEEGKEQKPVYFTSKMTQSNFEVMKANQEVSSERHEASIKHLENQMGQLVRQVSSLQTQSGFCGNTTDPRNESCNSINLRSREVSSQKVVENPKNDESKNGVVEKMKDGVVENRRENKKEEKNKEEKAYEGEVEKRVENEPSAKKGKKPLVKDPKFQVPSPYARMPYPRMKRVKNQDLEVCGVVSECFKVEVLEEVVKDEKEEEWDHEIEIFLQNLDNPLEEEEEPKAIKKPPELKELPPKWKYVFLGGDSRKPVIISDLLTPLEENDLLKEAEKVNDDLGWVLDGVVPIYCLHKVAKEEEPDPVVNPQKSSTSTWKASVKKSSKKSLSRSSKKGRTNLKTKGEDLKSDSGSVKSLLFDINIAPLNEENKRSRVESKLKYPP</sequence>
<protein>
    <submittedName>
        <fullName evidence="1">Uncharacterized protein</fullName>
    </submittedName>
</protein>
<proteinExistence type="predicted"/>
<evidence type="ECO:0000313" key="1">
    <source>
        <dbReference type="EMBL" id="CAJ2637576.1"/>
    </source>
</evidence>
<name>A0ACB0J0C6_TRIPR</name>
<organism evidence="1 2">
    <name type="scientific">Trifolium pratense</name>
    <name type="common">Red clover</name>
    <dbReference type="NCBI Taxonomy" id="57577"/>
    <lineage>
        <taxon>Eukaryota</taxon>
        <taxon>Viridiplantae</taxon>
        <taxon>Streptophyta</taxon>
        <taxon>Embryophyta</taxon>
        <taxon>Tracheophyta</taxon>
        <taxon>Spermatophyta</taxon>
        <taxon>Magnoliopsida</taxon>
        <taxon>eudicotyledons</taxon>
        <taxon>Gunneridae</taxon>
        <taxon>Pentapetalae</taxon>
        <taxon>rosids</taxon>
        <taxon>fabids</taxon>
        <taxon>Fabales</taxon>
        <taxon>Fabaceae</taxon>
        <taxon>Papilionoideae</taxon>
        <taxon>50 kb inversion clade</taxon>
        <taxon>NPAAA clade</taxon>
        <taxon>Hologalegina</taxon>
        <taxon>IRL clade</taxon>
        <taxon>Trifolieae</taxon>
        <taxon>Trifolium</taxon>
    </lineage>
</organism>
<dbReference type="EMBL" id="CASHSV030000013">
    <property type="protein sequence ID" value="CAJ2637576.1"/>
    <property type="molecule type" value="Genomic_DNA"/>
</dbReference>
<comment type="caution">
    <text evidence="1">The sequence shown here is derived from an EMBL/GenBank/DDBJ whole genome shotgun (WGS) entry which is preliminary data.</text>
</comment>
<gene>
    <name evidence="1" type="ORF">MILVUS5_LOCUS7919</name>
</gene>
<reference evidence="1" key="1">
    <citation type="submission" date="2023-10" db="EMBL/GenBank/DDBJ databases">
        <authorList>
            <person name="Rodriguez Cubillos JULIANA M."/>
            <person name="De Vega J."/>
        </authorList>
    </citation>
    <scope>NUCLEOTIDE SEQUENCE</scope>
</reference>
<evidence type="ECO:0000313" key="2">
    <source>
        <dbReference type="Proteomes" id="UP001177021"/>
    </source>
</evidence>
<keyword evidence="2" id="KW-1185">Reference proteome</keyword>